<comment type="caution">
    <text evidence="2">The sequence shown here is derived from an EMBL/GenBank/DDBJ whole genome shotgun (WGS) entry which is preliminary data.</text>
</comment>
<sequence length="113" mass="13381">MLEYAKLFLKEETENEKRTTKEELKFLKLEIKLRFKCSYFADFKEFLKNLKESENSTEETKQEEQLEQEEQSEQEEIANNTFLTTPISQIKSHPYHKSSKSGVTRCSATAQFN</sequence>
<dbReference type="AlphaFoldDB" id="A0A1V5ZQK6"/>
<feature type="compositionally biased region" description="Polar residues" evidence="1">
    <location>
        <begin position="77"/>
        <end position="91"/>
    </location>
</feature>
<name>A0A1V5ZQK6_9BACT</name>
<feature type="region of interest" description="Disordered" evidence="1">
    <location>
        <begin position="52"/>
        <end position="113"/>
    </location>
</feature>
<dbReference type="EMBL" id="MWDB01000001">
    <property type="protein sequence ID" value="OQB42575.1"/>
    <property type="molecule type" value="Genomic_DNA"/>
</dbReference>
<gene>
    <name evidence="2" type="ORF">BWY04_00011</name>
</gene>
<dbReference type="Proteomes" id="UP000485621">
    <property type="component" value="Unassembled WGS sequence"/>
</dbReference>
<accession>A0A1V5ZQK6</accession>
<proteinExistence type="predicted"/>
<feature type="compositionally biased region" description="Acidic residues" evidence="1">
    <location>
        <begin position="65"/>
        <end position="76"/>
    </location>
</feature>
<evidence type="ECO:0000256" key="1">
    <source>
        <dbReference type="SAM" id="MobiDB-lite"/>
    </source>
</evidence>
<feature type="compositionally biased region" description="Basic and acidic residues" evidence="1">
    <location>
        <begin position="52"/>
        <end position="64"/>
    </location>
</feature>
<feature type="compositionally biased region" description="Polar residues" evidence="1">
    <location>
        <begin position="100"/>
        <end position="113"/>
    </location>
</feature>
<protein>
    <submittedName>
        <fullName evidence="2">Uncharacterized protein</fullName>
    </submittedName>
</protein>
<organism evidence="2">
    <name type="scientific">candidate division CPR1 bacterium ADurb.Bin160</name>
    <dbReference type="NCBI Taxonomy" id="1852826"/>
    <lineage>
        <taxon>Bacteria</taxon>
        <taxon>candidate division CPR1</taxon>
    </lineage>
</organism>
<evidence type="ECO:0000313" key="2">
    <source>
        <dbReference type="EMBL" id="OQB42575.1"/>
    </source>
</evidence>
<reference evidence="2" key="1">
    <citation type="submission" date="2017-02" db="EMBL/GenBank/DDBJ databases">
        <title>Delving into the versatile metabolic prowess of the omnipresent phylum Bacteroidetes.</title>
        <authorList>
            <person name="Nobu M.K."/>
            <person name="Mei R."/>
            <person name="Narihiro T."/>
            <person name="Kuroda K."/>
            <person name="Liu W.-T."/>
        </authorList>
    </citation>
    <scope>NUCLEOTIDE SEQUENCE</scope>
    <source>
        <strain evidence="2">ADurb.Bin160</strain>
    </source>
</reference>